<accession>A0A445LRE4</accession>
<organism evidence="3 4">
    <name type="scientific">Glycine soja</name>
    <name type="common">Wild soybean</name>
    <dbReference type="NCBI Taxonomy" id="3848"/>
    <lineage>
        <taxon>Eukaryota</taxon>
        <taxon>Viridiplantae</taxon>
        <taxon>Streptophyta</taxon>
        <taxon>Embryophyta</taxon>
        <taxon>Tracheophyta</taxon>
        <taxon>Spermatophyta</taxon>
        <taxon>Magnoliopsida</taxon>
        <taxon>eudicotyledons</taxon>
        <taxon>Gunneridae</taxon>
        <taxon>Pentapetalae</taxon>
        <taxon>rosids</taxon>
        <taxon>fabids</taxon>
        <taxon>Fabales</taxon>
        <taxon>Fabaceae</taxon>
        <taxon>Papilionoideae</taxon>
        <taxon>50 kb inversion clade</taxon>
        <taxon>NPAAA clade</taxon>
        <taxon>indigoferoid/millettioid clade</taxon>
        <taxon>Phaseoleae</taxon>
        <taxon>Glycine</taxon>
        <taxon>Glycine subgen. Soja</taxon>
    </lineage>
</organism>
<dbReference type="Proteomes" id="UP000289340">
    <property type="component" value="Chromosome 2"/>
</dbReference>
<comment type="caution">
    <text evidence="3">The sequence shown here is derived from an EMBL/GenBank/DDBJ whole genome shotgun (WGS) entry which is preliminary data.</text>
</comment>
<dbReference type="EMBL" id="QZWG01000002">
    <property type="protein sequence ID" value="RZC25652.1"/>
    <property type="molecule type" value="Genomic_DNA"/>
</dbReference>
<evidence type="ECO:0000256" key="1">
    <source>
        <dbReference type="SAM" id="Phobius"/>
    </source>
</evidence>
<keyword evidence="1" id="KW-0472">Membrane</keyword>
<feature type="transmembrane region" description="Helical" evidence="1">
    <location>
        <begin position="37"/>
        <end position="60"/>
    </location>
</feature>
<name>A0A445LRE4_GLYSO</name>
<feature type="domain" description="Reverse transcriptase Ty1/copia-type" evidence="2">
    <location>
        <begin position="200"/>
        <end position="295"/>
    </location>
</feature>
<sequence>MSKKVILPTVASHRRQPLLLQQSESYRKAGTRLMGEAVGGTAAVCCCFSFGLANIIYLAIYKVPAKLCQEALRRKRRRRRLQISMEEGAAIPSRPRCTCGCCDDIVGAGRVYPLCSDDGSDVAVLRSRSSVEKDKEVVELEEEMWERFYGSGFWRSPSQRENSSSQQRIATTVSAHNLQNPKEAHNEVIITKLEYVLAKDRPRRQTKAPKRWIFKKEDEIRFKARLVAKGFTQRQGFDFNEVFSPVVKHSSICVLLAMVCLHDLELEQLAMKTTFLHCDLEERIYMQQPKGVHCARKTRPSEINKVMAQLSGEFEMKDLGLAKRILDIAHAVSVVSHYMDNPRKAYWQVVKWILIYLKGSTDMGLCYKLVCKTLQSTIALSTPKAAYMAAIEAVKEALWLKGLIGDLEVSQKDIMVFCNSESAIHLTKNQMYHERTKHINVRMHFICDVIT</sequence>
<dbReference type="EC" id="2.7.7.7" evidence="3"/>
<keyword evidence="3" id="KW-0548">Nucleotidyltransferase</keyword>
<gene>
    <name evidence="3" type="ORF">D0Y65_004376</name>
</gene>
<dbReference type="Pfam" id="PF07727">
    <property type="entry name" value="RVT_2"/>
    <property type="match status" value="1"/>
</dbReference>
<keyword evidence="1" id="KW-0812">Transmembrane</keyword>
<keyword evidence="3" id="KW-0808">Transferase</keyword>
<dbReference type="InterPro" id="IPR013103">
    <property type="entry name" value="RVT_2"/>
</dbReference>
<reference evidence="3 4" key="1">
    <citation type="submission" date="2018-09" db="EMBL/GenBank/DDBJ databases">
        <title>A high-quality reference genome of wild soybean provides a powerful tool to mine soybean genomes.</title>
        <authorList>
            <person name="Xie M."/>
            <person name="Chung C.Y.L."/>
            <person name="Li M.-W."/>
            <person name="Wong F.-L."/>
            <person name="Chan T.-F."/>
            <person name="Lam H.-M."/>
        </authorList>
    </citation>
    <scope>NUCLEOTIDE SEQUENCE [LARGE SCALE GENOMIC DNA]</scope>
    <source>
        <strain evidence="4">cv. W05</strain>
        <tissue evidence="3">Hypocotyl of etiolated seedlings</tissue>
    </source>
</reference>
<protein>
    <submittedName>
        <fullName evidence="3">Retrovirus-related Pol polyprotein from transposon TNT 1-94</fullName>
        <ecNumber evidence="3">2.7.7.7</ecNumber>
    </submittedName>
</protein>
<evidence type="ECO:0000313" key="3">
    <source>
        <dbReference type="EMBL" id="RZC25652.1"/>
    </source>
</evidence>
<dbReference type="GO" id="GO:0003887">
    <property type="term" value="F:DNA-directed DNA polymerase activity"/>
    <property type="evidence" value="ECO:0007669"/>
    <property type="project" value="UniProtKB-EC"/>
</dbReference>
<keyword evidence="1" id="KW-1133">Transmembrane helix</keyword>
<evidence type="ECO:0000259" key="2">
    <source>
        <dbReference type="Pfam" id="PF07727"/>
    </source>
</evidence>
<dbReference type="CDD" id="cd09272">
    <property type="entry name" value="RNase_HI_RT_Ty1"/>
    <property type="match status" value="1"/>
</dbReference>
<evidence type="ECO:0000313" key="4">
    <source>
        <dbReference type="Proteomes" id="UP000289340"/>
    </source>
</evidence>
<dbReference type="AlphaFoldDB" id="A0A445LRE4"/>
<keyword evidence="4" id="KW-1185">Reference proteome</keyword>
<proteinExistence type="predicted"/>
<dbReference type="PANTHER" id="PTHR11439">
    <property type="entry name" value="GAG-POL-RELATED RETROTRANSPOSON"/>
    <property type="match status" value="1"/>
</dbReference>